<proteinExistence type="predicted"/>
<sequence>MKSIINNNNKNKEHFIQPYKFKILNTSTNEEEPVKEEEHIAPAVKEEEKEENIVKEEAIANIQVNNQLNEDLLKKLDELGDNVIKLQMKLEKQEQEFNTRLLQEIEVAKKNAYAEGLNAGLEQNEAKLNELSLNVSTSVKKLDAKLNEISTFLDKTQIELNEAAYLIAKEVINKELSDNSSKIALAFAKTLIKDINKDLKIKISVNPNDYNFLKQELSSNLIEILSDDAVNKGCLVLNSDNLNTQINLKDRLAHARSIVLDENSN</sequence>
<reference evidence="3 4" key="1">
    <citation type="submission" date="2020-07" db="EMBL/GenBank/DDBJ databases">
        <title>Transfer of Campylobacter canadensis to the novel genus Avispirillum gen. nov., that also includes two novel species recovered from migratory waterfowl: Avispirillum anseris sp. nov. and Avispirillum brantae sp. nov.</title>
        <authorList>
            <person name="Miller W.G."/>
            <person name="Chapman M.H."/>
            <person name="Yee E."/>
            <person name="Inglis G.D."/>
        </authorList>
    </citation>
    <scope>NUCLEOTIDE SEQUENCE [LARGE SCALE GENOMIC DNA]</scope>
    <source>
        <strain evidence="3 4">L283</strain>
    </source>
</reference>
<keyword evidence="1" id="KW-0175">Coiled coil</keyword>
<accession>A0ABS7WQW2</accession>
<comment type="caution">
    <text evidence="3">The sequence shown here is derived from an EMBL/GenBank/DDBJ whole genome shotgun (WGS) entry which is preliminary data.</text>
</comment>
<organism evidence="3 4">
    <name type="scientific">Campylobacter canadensis</name>
    <dbReference type="NCBI Taxonomy" id="449520"/>
    <lineage>
        <taxon>Bacteria</taxon>
        <taxon>Pseudomonadati</taxon>
        <taxon>Campylobacterota</taxon>
        <taxon>Epsilonproteobacteria</taxon>
        <taxon>Campylobacterales</taxon>
        <taxon>Campylobacteraceae</taxon>
        <taxon>Campylobacter</taxon>
    </lineage>
</organism>
<evidence type="ECO:0000313" key="3">
    <source>
        <dbReference type="EMBL" id="MBZ7986766.1"/>
    </source>
</evidence>
<feature type="coiled-coil region" evidence="1">
    <location>
        <begin position="69"/>
        <end position="134"/>
    </location>
</feature>
<name>A0ABS7WQW2_9BACT</name>
<evidence type="ECO:0000256" key="1">
    <source>
        <dbReference type="SAM" id="Coils"/>
    </source>
</evidence>
<evidence type="ECO:0000313" key="4">
    <source>
        <dbReference type="Proteomes" id="UP000786183"/>
    </source>
</evidence>
<evidence type="ECO:0000259" key="2">
    <source>
        <dbReference type="Pfam" id="PF02108"/>
    </source>
</evidence>
<feature type="domain" description="Flagellar assembly protein FliH/Type III secretion system HrpE" evidence="2">
    <location>
        <begin position="131"/>
        <end position="253"/>
    </location>
</feature>
<dbReference type="RefSeq" id="WP_224325127.1">
    <property type="nucleotide sequence ID" value="NZ_JACGBB010000002.1"/>
</dbReference>
<dbReference type="InterPro" id="IPR018035">
    <property type="entry name" value="Flagellar_FliH/T3SS_HrpE"/>
</dbReference>
<gene>
    <name evidence="3" type="ORF">AVCANL283_01370</name>
</gene>
<keyword evidence="4" id="KW-1185">Reference proteome</keyword>
<dbReference type="Proteomes" id="UP000786183">
    <property type="component" value="Unassembled WGS sequence"/>
</dbReference>
<protein>
    <recommendedName>
        <fullName evidence="2">Flagellar assembly protein FliH/Type III secretion system HrpE domain-containing protein</fullName>
    </recommendedName>
</protein>
<dbReference type="Pfam" id="PF02108">
    <property type="entry name" value="FliH"/>
    <property type="match status" value="1"/>
</dbReference>
<dbReference type="EMBL" id="JACGBB010000002">
    <property type="protein sequence ID" value="MBZ7986766.1"/>
    <property type="molecule type" value="Genomic_DNA"/>
</dbReference>